<name>A0A9D9I1K3_9FIRM</name>
<dbReference type="AlphaFoldDB" id="A0A9D9I1K3"/>
<reference evidence="2" key="2">
    <citation type="journal article" date="2021" name="PeerJ">
        <title>Extensive microbial diversity within the chicken gut microbiome revealed by metagenomics and culture.</title>
        <authorList>
            <person name="Gilroy R."/>
            <person name="Ravi A."/>
            <person name="Getino M."/>
            <person name="Pursley I."/>
            <person name="Horton D.L."/>
            <person name="Alikhan N.F."/>
            <person name="Baker D."/>
            <person name="Gharbi K."/>
            <person name="Hall N."/>
            <person name="Watson M."/>
            <person name="Adriaenssens E.M."/>
            <person name="Foster-Nyarko E."/>
            <person name="Jarju S."/>
            <person name="Secka A."/>
            <person name="Antonio M."/>
            <person name="Oren A."/>
            <person name="Chaudhuri R.R."/>
            <person name="La Ragione R."/>
            <person name="Hildebrand F."/>
            <person name="Pallen M.J."/>
        </authorList>
    </citation>
    <scope>NUCLEOTIDE SEQUENCE</scope>
    <source>
        <strain evidence="2">E3-2379</strain>
    </source>
</reference>
<gene>
    <name evidence="2" type="ORF">IAC13_08525</name>
</gene>
<protein>
    <submittedName>
        <fullName evidence="2">Lactate utilization protein</fullName>
    </submittedName>
</protein>
<reference evidence="2" key="1">
    <citation type="submission" date="2020-10" db="EMBL/GenBank/DDBJ databases">
        <authorList>
            <person name="Gilroy R."/>
        </authorList>
    </citation>
    <scope>NUCLEOTIDE SEQUENCE</scope>
    <source>
        <strain evidence="2">E3-2379</strain>
    </source>
</reference>
<comment type="caution">
    <text evidence="2">The sequence shown here is derived from an EMBL/GenBank/DDBJ whole genome shotgun (WGS) entry which is preliminary data.</text>
</comment>
<proteinExistence type="predicted"/>
<evidence type="ECO:0000313" key="2">
    <source>
        <dbReference type="EMBL" id="MBO8463960.1"/>
    </source>
</evidence>
<sequence>TIEEIGLMDYLQENKENYVLYDRMLATTPEEKKEMFAKIITADTFLMSTNAITLDGELVNIDGSGNRVACLCHGPEQVIVIASLNKVVKDEKAAYDRIRNVASPLNAARLHTNTPCHAIGSCSDCKSPDCMCCQLVTTRFNRIKGRIKVILVGEPCGY</sequence>
<evidence type="ECO:0000259" key="1">
    <source>
        <dbReference type="Pfam" id="PF02589"/>
    </source>
</evidence>
<accession>A0A9D9I1K3</accession>
<feature type="non-terminal residue" evidence="2">
    <location>
        <position position="1"/>
    </location>
</feature>
<dbReference type="InterPro" id="IPR003741">
    <property type="entry name" value="LUD_dom"/>
</dbReference>
<dbReference type="PANTHER" id="PTHR36179:SF2">
    <property type="entry name" value="LUD DOMAIN-CONTAINING PROTEIN"/>
    <property type="match status" value="1"/>
</dbReference>
<feature type="domain" description="LUD" evidence="1">
    <location>
        <begin position="1"/>
        <end position="152"/>
    </location>
</feature>
<dbReference type="PANTHER" id="PTHR36179">
    <property type="entry name" value="LUD_DOM DOMAIN-CONTAINING PROTEIN"/>
    <property type="match status" value="1"/>
</dbReference>
<dbReference type="EMBL" id="JADIML010000235">
    <property type="protein sequence ID" value="MBO8463960.1"/>
    <property type="molecule type" value="Genomic_DNA"/>
</dbReference>
<evidence type="ECO:0000313" key="3">
    <source>
        <dbReference type="Proteomes" id="UP000823618"/>
    </source>
</evidence>
<organism evidence="2 3">
    <name type="scientific">Candidatus Scybalomonas excrementavium</name>
    <dbReference type="NCBI Taxonomy" id="2840943"/>
    <lineage>
        <taxon>Bacteria</taxon>
        <taxon>Bacillati</taxon>
        <taxon>Bacillota</taxon>
        <taxon>Clostridia</taxon>
        <taxon>Lachnospirales</taxon>
        <taxon>Lachnospiraceae</taxon>
        <taxon>Lachnospiraceae incertae sedis</taxon>
        <taxon>Candidatus Scybalomonas</taxon>
    </lineage>
</organism>
<dbReference type="Pfam" id="PF02589">
    <property type="entry name" value="LUD_dom"/>
    <property type="match status" value="1"/>
</dbReference>
<dbReference type="Proteomes" id="UP000823618">
    <property type="component" value="Unassembled WGS sequence"/>
</dbReference>